<evidence type="ECO:0000259" key="1">
    <source>
        <dbReference type="PROSITE" id="PS50181"/>
    </source>
</evidence>
<protein>
    <recommendedName>
        <fullName evidence="1">F-box domain-containing protein</fullName>
    </recommendedName>
</protein>
<proteinExistence type="predicted"/>
<dbReference type="SUPFAM" id="SSF81383">
    <property type="entry name" value="F-box domain"/>
    <property type="match status" value="1"/>
</dbReference>
<sequence length="455" mass="51727">MNLQSNHGTKGVSTKKKFETNIRFKGFIGPHTDKWALPFQFAKAVVAISTSFHILTSLAAIPRENKKNLKNQNPTMSDIKKRKITQTTMMDLSSELLEEILLRVPAKSLAVMKLTCKECKTLIEDPNFVEKQFSRLCGREQQLIVITDVSADSSSSSSGLKVSCIGIDFNRLKEPCLNVDVFTPEYLVKAVFECDGLLVWVMKKNIYILNPMLHRGKVIPVTPRQGYDYCDYAYGLGYVANPSRTTASSNDYKIVKFSCHSTFKLDLWTYDFKSKSWNEVLDKSFDGFYNFPISSVCLRGTPYWLGICKKRGTTIYSIQSFDFEKECFEPLFLPPTTFGWEDSVSLGVFKVDYIFLLHQSKSTPKMNLWVKKEHWDIMMTVVIPEPMIHLCSSYLIENNSKLVIAGSHFETNSVTVYIGGENEESKKLEYRCGTNNIIGGCYYAPSLLMVPGFSR</sequence>
<gene>
    <name evidence="2" type="ORF">ERUC_LOCUS27996</name>
</gene>
<feature type="domain" description="F-box" evidence="1">
    <location>
        <begin position="86"/>
        <end position="136"/>
    </location>
</feature>
<dbReference type="EMBL" id="CAKOAT010327376">
    <property type="protein sequence ID" value="CAH8362240.1"/>
    <property type="molecule type" value="Genomic_DNA"/>
</dbReference>
<reference evidence="2 3" key="1">
    <citation type="submission" date="2022-03" db="EMBL/GenBank/DDBJ databases">
        <authorList>
            <person name="Macdonald S."/>
            <person name="Ahmed S."/>
            <person name="Newling K."/>
        </authorList>
    </citation>
    <scope>NUCLEOTIDE SEQUENCE [LARGE SCALE GENOMIC DNA]</scope>
</reference>
<dbReference type="InterPro" id="IPR036047">
    <property type="entry name" value="F-box-like_dom_sf"/>
</dbReference>
<dbReference type="InterPro" id="IPR017451">
    <property type="entry name" value="F-box-assoc_interact_dom"/>
</dbReference>
<dbReference type="InterPro" id="IPR050796">
    <property type="entry name" value="SCF_F-box_component"/>
</dbReference>
<dbReference type="PANTHER" id="PTHR31672">
    <property type="entry name" value="BNACNNG10540D PROTEIN"/>
    <property type="match status" value="1"/>
</dbReference>
<keyword evidence="3" id="KW-1185">Reference proteome</keyword>
<dbReference type="InterPro" id="IPR001810">
    <property type="entry name" value="F-box_dom"/>
</dbReference>
<evidence type="ECO:0000313" key="2">
    <source>
        <dbReference type="EMBL" id="CAH8362240.1"/>
    </source>
</evidence>
<dbReference type="Pfam" id="PF00646">
    <property type="entry name" value="F-box"/>
    <property type="match status" value="1"/>
</dbReference>
<dbReference type="Pfam" id="PF07734">
    <property type="entry name" value="FBA_1"/>
    <property type="match status" value="1"/>
</dbReference>
<dbReference type="PANTHER" id="PTHR31672:SF13">
    <property type="entry name" value="F-BOX PROTEIN CPR30-LIKE"/>
    <property type="match status" value="1"/>
</dbReference>
<dbReference type="SMART" id="SM00256">
    <property type="entry name" value="FBOX"/>
    <property type="match status" value="1"/>
</dbReference>
<evidence type="ECO:0000313" key="3">
    <source>
        <dbReference type="Proteomes" id="UP001642260"/>
    </source>
</evidence>
<name>A0ABC8KTI1_ERUVS</name>
<dbReference type="NCBIfam" id="TIGR01640">
    <property type="entry name" value="F_box_assoc_1"/>
    <property type="match status" value="1"/>
</dbReference>
<comment type="caution">
    <text evidence="2">The sequence shown here is derived from an EMBL/GenBank/DDBJ whole genome shotgun (WGS) entry which is preliminary data.</text>
</comment>
<dbReference type="Proteomes" id="UP001642260">
    <property type="component" value="Unassembled WGS sequence"/>
</dbReference>
<organism evidence="2 3">
    <name type="scientific">Eruca vesicaria subsp. sativa</name>
    <name type="common">Garden rocket</name>
    <name type="synonym">Eruca sativa</name>
    <dbReference type="NCBI Taxonomy" id="29727"/>
    <lineage>
        <taxon>Eukaryota</taxon>
        <taxon>Viridiplantae</taxon>
        <taxon>Streptophyta</taxon>
        <taxon>Embryophyta</taxon>
        <taxon>Tracheophyta</taxon>
        <taxon>Spermatophyta</taxon>
        <taxon>Magnoliopsida</taxon>
        <taxon>eudicotyledons</taxon>
        <taxon>Gunneridae</taxon>
        <taxon>Pentapetalae</taxon>
        <taxon>rosids</taxon>
        <taxon>malvids</taxon>
        <taxon>Brassicales</taxon>
        <taxon>Brassicaceae</taxon>
        <taxon>Brassiceae</taxon>
        <taxon>Eruca</taxon>
    </lineage>
</organism>
<dbReference type="Gene3D" id="1.20.1280.50">
    <property type="match status" value="1"/>
</dbReference>
<dbReference type="InterPro" id="IPR006527">
    <property type="entry name" value="F-box-assoc_dom_typ1"/>
</dbReference>
<accession>A0ABC8KTI1</accession>
<dbReference type="AlphaFoldDB" id="A0ABC8KTI1"/>
<dbReference type="PROSITE" id="PS50181">
    <property type="entry name" value="FBOX"/>
    <property type="match status" value="1"/>
</dbReference>